<dbReference type="EMBL" id="UOFJ01000145">
    <property type="protein sequence ID" value="VAW64745.1"/>
    <property type="molecule type" value="Genomic_DNA"/>
</dbReference>
<dbReference type="AlphaFoldDB" id="A0A3B0X8Y1"/>
<gene>
    <name evidence="1" type="ORF">MNBD_GAMMA10-508</name>
</gene>
<name>A0A3B0X8Y1_9ZZZZ</name>
<evidence type="ECO:0000313" key="1">
    <source>
        <dbReference type="EMBL" id="VAW64745.1"/>
    </source>
</evidence>
<organism evidence="1">
    <name type="scientific">hydrothermal vent metagenome</name>
    <dbReference type="NCBI Taxonomy" id="652676"/>
    <lineage>
        <taxon>unclassified sequences</taxon>
        <taxon>metagenomes</taxon>
        <taxon>ecological metagenomes</taxon>
    </lineage>
</organism>
<accession>A0A3B0X8Y1</accession>
<proteinExistence type="predicted"/>
<protein>
    <recommendedName>
        <fullName evidence="2">YtkA-like domain-containing protein</fullName>
    </recommendedName>
</protein>
<evidence type="ECO:0008006" key="2">
    <source>
        <dbReference type="Google" id="ProtNLM"/>
    </source>
</evidence>
<reference evidence="1" key="1">
    <citation type="submission" date="2018-06" db="EMBL/GenBank/DDBJ databases">
        <authorList>
            <person name="Zhirakovskaya E."/>
        </authorList>
    </citation>
    <scope>NUCLEOTIDE SEQUENCE</scope>
</reference>
<sequence length="101" mass="12013">MSDALVNKNKIPDITYKKLYFAEDVKRGEVFWVDIQFRSEDGYEMDFPRHLLPEGLEYVKNDESKYYLKASQPGTYQFEIWVMDKRTLITNTANFEVTVKD</sequence>